<organism evidence="1 2">
    <name type="scientific">Populus trichocarpa</name>
    <name type="common">Western balsam poplar</name>
    <name type="synonym">Populus balsamifera subsp. trichocarpa</name>
    <dbReference type="NCBI Taxonomy" id="3694"/>
    <lineage>
        <taxon>Eukaryota</taxon>
        <taxon>Viridiplantae</taxon>
        <taxon>Streptophyta</taxon>
        <taxon>Embryophyta</taxon>
        <taxon>Tracheophyta</taxon>
        <taxon>Spermatophyta</taxon>
        <taxon>Magnoliopsida</taxon>
        <taxon>eudicotyledons</taxon>
        <taxon>Gunneridae</taxon>
        <taxon>Pentapetalae</taxon>
        <taxon>rosids</taxon>
        <taxon>fabids</taxon>
        <taxon>Malpighiales</taxon>
        <taxon>Salicaceae</taxon>
        <taxon>Saliceae</taxon>
        <taxon>Populus</taxon>
    </lineage>
</organism>
<dbReference type="Proteomes" id="UP000006729">
    <property type="component" value="Chromosome 9"/>
</dbReference>
<comment type="caution">
    <text evidence="1">The sequence shown here is derived from an EMBL/GenBank/DDBJ whole genome shotgun (WGS) entry which is preliminary data.</text>
</comment>
<evidence type="ECO:0000313" key="1">
    <source>
        <dbReference type="EMBL" id="KAI9388260.1"/>
    </source>
</evidence>
<sequence>MIAVVVGTRLCRHRSSSYASVTDMTNVAVGKFNSIEASRSFDVEGRGLGPATCGFDNDNPNDLKQK</sequence>
<accession>A0ACC0SGB0</accession>
<evidence type="ECO:0000313" key="2">
    <source>
        <dbReference type="Proteomes" id="UP000006729"/>
    </source>
</evidence>
<name>A0ACC0SGB0_POPTR</name>
<dbReference type="EMBL" id="CM009298">
    <property type="protein sequence ID" value="KAI9388260.1"/>
    <property type="molecule type" value="Genomic_DNA"/>
</dbReference>
<gene>
    <name evidence="1" type="ORF">POPTR_009G036201v4</name>
</gene>
<keyword evidence="2" id="KW-1185">Reference proteome</keyword>
<protein>
    <submittedName>
        <fullName evidence="1">Uncharacterized protein</fullName>
    </submittedName>
</protein>
<reference evidence="1 2" key="1">
    <citation type="journal article" date="2006" name="Science">
        <title>The genome of black cottonwood, Populus trichocarpa (Torr. &amp; Gray).</title>
        <authorList>
            <person name="Tuskan G.A."/>
            <person name="Difazio S."/>
            <person name="Jansson S."/>
            <person name="Bohlmann J."/>
            <person name="Grigoriev I."/>
            <person name="Hellsten U."/>
            <person name="Putnam N."/>
            <person name="Ralph S."/>
            <person name="Rombauts S."/>
            <person name="Salamov A."/>
            <person name="Schein J."/>
            <person name="Sterck L."/>
            <person name="Aerts A."/>
            <person name="Bhalerao R.R."/>
            <person name="Bhalerao R.P."/>
            <person name="Blaudez D."/>
            <person name="Boerjan W."/>
            <person name="Brun A."/>
            <person name="Brunner A."/>
            <person name="Busov V."/>
            <person name="Campbell M."/>
            <person name="Carlson J."/>
            <person name="Chalot M."/>
            <person name="Chapman J."/>
            <person name="Chen G.L."/>
            <person name="Cooper D."/>
            <person name="Coutinho P.M."/>
            <person name="Couturier J."/>
            <person name="Covert S."/>
            <person name="Cronk Q."/>
            <person name="Cunningham R."/>
            <person name="Davis J."/>
            <person name="Degroeve S."/>
            <person name="Dejardin A."/>
            <person name="Depamphilis C."/>
            <person name="Detter J."/>
            <person name="Dirks B."/>
            <person name="Dubchak I."/>
            <person name="Duplessis S."/>
            <person name="Ehlting J."/>
            <person name="Ellis B."/>
            <person name="Gendler K."/>
            <person name="Goodstein D."/>
            <person name="Gribskov M."/>
            <person name="Grimwood J."/>
            <person name="Groover A."/>
            <person name="Gunter L."/>
            <person name="Hamberger B."/>
            <person name="Heinze B."/>
            <person name="Helariutta Y."/>
            <person name="Henrissat B."/>
            <person name="Holligan D."/>
            <person name="Holt R."/>
            <person name="Huang W."/>
            <person name="Islam-Faridi N."/>
            <person name="Jones S."/>
            <person name="Jones-Rhoades M."/>
            <person name="Jorgensen R."/>
            <person name="Joshi C."/>
            <person name="Kangasjarvi J."/>
            <person name="Karlsson J."/>
            <person name="Kelleher C."/>
            <person name="Kirkpatrick R."/>
            <person name="Kirst M."/>
            <person name="Kohler A."/>
            <person name="Kalluri U."/>
            <person name="Larimer F."/>
            <person name="Leebens-Mack J."/>
            <person name="Leple J.C."/>
            <person name="Locascio P."/>
            <person name="Lou Y."/>
            <person name="Lucas S."/>
            <person name="Martin F."/>
            <person name="Montanini B."/>
            <person name="Napoli C."/>
            <person name="Nelson D.R."/>
            <person name="Nelson C."/>
            <person name="Nieminen K."/>
            <person name="Nilsson O."/>
            <person name="Pereda V."/>
            <person name="Peter G."/>
            <person name="Philippe R."/>
            <person name="Pilate G."/>
            <person name="Poliakov A."/>
            <person name="Razumovskaya J."/>
            <person name="Richardson P."/>
            <person name="Rinaldi C."/>
            <person name="Ritland K."/>
            <person name="Rouze P."/>
            <person name="Ryaboy D."/>
            <person name="Schmutz J."/>
            <person name="Schrader J."/>
            <person name="Segerman B."/>
            <person name="Shin H."/>
            <person name="Siddiqui A."/>
            <person name="Sterky F."/>
            <person name="Terry A."/>
            <person name="Tsai C.J."/>
            <person name="Uberbacher E."/>
            <person name="Unneberg P."/>
            <person name="Vahala J."/>
            <person name="Wall K."/>
            <person name="Wessler S."/>
            <person name="Yang G."/>
            <person name="Yin T."/>
            <person name="Douglas C."/>
            <person name="Marra M."/>
            <person name="Sandberg G."/>
            <person name="Van de Peer Y."/>
            <person name="Rokhsar D."/>
        </authorList>
    </citation>
    <scope>NUCLEOTIDE SEQUENCE [LARGE SCALE GENOMIC DNA]</scope>
    <source>
        <strain evidence="2">cv. Nisqually</strain>
    </source>
</reference>
<proteinExistence type="predicted"/>